<dbReference type="RefSeq" id="WP_185040529.1">
    <property type="nucleotide sequence ID" value="NZ_BAABFG010000005.1"/>
</dbReference>
<evidence type="ECO:0000313" key="1">
    <source>
        <dbReference type="EMBL" id="MBB4740076.1"/>
    </source>
</evidence>
<keyword evidence="1" id="KW-0808">Transferase</keyword>
<keyword evidence="1" id="KW-0418">Kinase</keyword>
<gene>
    <name evidence="1" type="ORF">BJY16_003535</name>
</gene>
<comment type="caution">
    <text evidence="1">The sequence shown here is derived from an EMBL/GenBank/DDBJ whole genome shotgun (WGS) entry which is preliminary data.</text>
</comment>
<dbReference type="SUPFAM" id="SSF52540">
    <property type="entry name" value="P-loop containing nucleoside triphosphate hydrolases"/>
    <property type="match status" value="1"/>
</dbReference>
<proteinExistence type="predicted"/>
<dbReference type="InterPro" id="IPR027417">
    <property type="entry name" value="P-loop_NTPase"/>
</dbReference>
<organism evidence="1 2">
    <name type="scientific">Actinoplanes octamycinicus</name>
    <dbReference type="NCBI Taxonomy" id="135948"/>
    <lineage>
        <taxon>Bacteria</taxon>
        <taxon>Bacillati</taxon>
        <taxon>Actinomycetota</taxon>
        <taxon>Actinomycetes</taxon>
        <taxon>Micromonosporales</taxon>
        <taxon>Micromonosporaceae</taxon>
        <taxon>Actinoplanes</taxon>
    </lineage>
</organism>
<dbReference type="Gene3D" id="3.40.50.300">
    <property type="entry name" value="P-loop containing nucleotide triphosphate hydrolases"/>
    <property type="match status" value="1"/>
</dbReference>
<reference evidence="1 2" key="1">
    <citation type="submission" date="2020-08" db="EMBL/GenBank/DDBJ databases">
        <title>Sequencing the genomes of 1000 actinobacteria strains.</title>
        <authorList>
            <person name="Klenk H.-P."/>
        </authorList>
    </citation>
    <scope>NUCLEOTIDE SEQUENCE [LARGE SCALE GENOMIC DNA]</scope>
    <source>
        <strain evidence="1 2">DSM 45809</strain>
    </source>
</reference>
<dbReference type="GO" id="GO:0016301">
    <property type="term" value="F:kinase activity"/>
    <property type="evidence" value="ECO:0007669"/>
    <property type="project" value="UniProtKB-KW"/>
</dbReference>
<accession>A0A7W7GXG6</accession>
<dbReference type="EMBL" id="JACHNB010000001">
    <property type="protein sequence ID" value="MBB4740076.1"/>
    <property type="molecule type" value="Genomic_DNA"/>
</dbReference>
<dbReference type="Proteomes" id="UP000546162">
    <property type="component" value="Unassembled WGS sequence"/>
</dbReference>
<name>A0A7W7GXG6_9ACTN</name>
<evidence type="ECO:0000313" key="2">
    <source>
        <dbReference type="Proteomes" id="UP000546162"/>
    </source>
</evidence>
<dbReference type="AlphaFoldDB" id="A0A7W7GXG6"/>
<keyword evidence="2" id="KW-1185">Reference proteome</keyword>
<sequence>MSQKSRDGDDSWPAAAADRVVTWARGLGPSAGDRRVLAIEGRSGSGKSSLAAAVADRLGAALIRMDDLYAGWDGLDQGVSALRDWVLAPLAEGRPAIWRRWDWAAGEYAEEHRVPDGRWLVVEGVGAGAPRSYLSGLVWLASPAPVRKQRALARDGDLYAPHWDRWAGHEQAFYTANPVHSQADLVLDN</sequence>
<protein>
    <submittedName>
        <fullName evidence="1">Cytidylate kinase</fullName>
    </submittedName>
</protein>